<dbReference type="PROSITE" id="PS50048">
    <property type="entry name" value="ZN2_CY6_FUNGAL_2"/>
    <property type="match status" value="1"/>
</dbReference>
<proteinExistence type="predicted"/>
<dbReference type="InterPro" id="IPR001138">
    <property type="entry name" value="Zn2Cys6_DnaBD"/>
</dbReference>
<reference evidence="9" key="1">
    <citation type="journal article" date="2014" name="Genome Announc.">
        <title>Draft genome sequence of the formaldehyde-resistant fungus Byssochlamys spectabilis No. 5 (anamorph Paecilomyces variotii No. 5) (NBRC109023).</title>
        <authorList>
            <person name="Oka T."/>
            <person name="Ekino K."/>
            <person name="Fukuda K."/>
            <person name="Nomura Y."/>
        </authorList>
    </citation>
    <scope>NUCLEOTIDE SEQUENCE [LARGE SCALE GENOMIC DNA]</scope>
    <source>
        <strain evidence="9">No. 5 / NBRC 109023</strain>
    </source>
</reference>
<feature type="region of interest" description="Disordered" evidence="6">
    <location>
        <begin position="1"/>
        <end position="34"/>
    </location>
</feature>
<comment type="caution">
    <text evidence="8">The sequence shown here is derived from an EMBL/GenBank/DDBJ whole genome shotgun (WGS) entry which is preliminary data.</text>
</comment>
<dbReference type="OrthoDB" id="2593732at2759"/>
<dbReference type="Pfam" id="PF04082">
    <property type="entry name" value="Fungal_trans"/>
    <property type="match status" value="1"/>
</dbReference>
<dbReference type="SUPFAM" id="SSF57701">
    <property type="entry name" value="Zn2/Cys6 DNA-binding domain"/>
    <property type="match status" value="1"/>
</dbReference>
<dbReference type="PANTHER" id="PTHR47256">
    <property type="entry name" value="ZN(II)2CYS6 TRANSCRIPTION FACTOR (EUROFUNG)-RELATED"/>
    <property type="match status" value="1"/>
</dbReference>
<evidence type="ECO:0000256" key="6">
    <source>
        <dbReference type="SAM" id="MobiDB-lite"/>
    </source>
</evidence>
<evidence type="ECO:0000313" key="8">
    <source>
        <dbReference type="EMBL" id="GAD93769.1"/>
    </source>
</evidence>
<dbReference type="InParanoid" id="V5FB25"/>
<dbReference type="GO" id="GO:0006351">
    <property type="term" value="P:DNA-templated transcription"/>
    <property type="evidence" value="ECO:0007669"/>
    <property type="project" value="InterPro"/>
</dbReference>
<gene>
    <name evidence="8" type="ORF">PVAR5_2384</name>
</gene>
<dbReference type="Pfam" id="PF00172">
    <property type="entry name" value="Zn_clus"/>
    <property type="match status" value="1"/>
</dbReference>
<dbReference type="SMART" id="SM00066">
    <property type="entry name" value="GAL4"/>
    <property type="match status" value="1"/>
</dbReference>
<dbReference type="Proteomes" id="UP000018001">
    <property type="component" value="Unassembled WGS sequence"/>
</dbReference>
<dbReference type="CDD" id="cd00067">
    <property type="entry name" value="GAL4"/>
    <property type="match status" value="1"/>
</dbReference>
<feature type="compositionally biased region" description="Basic and acidic residues" evidence="6">
    <location>
        <begin position="660"/>
        <end position="670"/>
    </location>
</feature>
<dbReference type="InterPro" id="IPR053187">
    <property type="entry name" value="Notoamide_regulator"/>
</dbReference>
<evidence type="ECO:0000256" key="3">
    <source>
        <dbReference type="ARBA" id="ARBA00023125"/>
    </source>
</evidence>
<dbReference type="InterPro" id="IPR036864">
    <property type="entry name" value="Zn2-C6_fun-type_DNA-bd_sf"/>
</dbReference>
<keyword evidence="5" id="KW-0539">Nucleus</keyword>
<protein>
    <submittedName>
        <fullName evidence="8">C6 transcription factor</fullName>
    </submittedName>
</protein>
<keyword evidence="3" id="KW-0238">DNA-binding</keyword>
<evidence type="ECO:0000256" key="2">
    <source>
        <dbReference type="ARBA" id="ARBA00023015"/>
    </source>
</evidence>
<dbReference type="FunCoup" id="V5FB25">
    <property type="interactions" value="220"/>
</dbReference>
<accession>V5FB25</accession>
<dbReference type="AlphaFoldDB" id="V5FB25"/>
<sequence>MGESNKSLPTLAPGPRTEVSSSAASGASRPKKNSTACLACKQAKRKCSGRPSPCKACRGAHSECVFDETLDLRRKIAVKRTKDELEYYKELLYSLIESLRSSEHSRVEQLLELIRGNAPLNEIAAAISENIRQLREKGNPDPQVPAGLEEAVAHVNQLQRLSSESYSRRKFVTLEDLCDVPLFEVPAKPWTDVTDDSHFVSHLVSLYFTWSHPSCQLVDQELFLEHMMAGDPNSRLCSPFLVNSLLAVACMYSDLEQALAVPGDANSRGQHFHAEAERLWKEEDGKITLTNLQGVILMVSTLYLRGKDKVCWLMLRQAVQMAQDLELLQASEPSPPPWESPSSKNMEHSRALTSWGLFILNAQITLALSRQAAMKVPASRPYTRDQMDDNLTWTPYPRSTQIDYAKKPALLRHILVELSDLTEILVDMQDWLFNRDASIITDVCWSTAMAFYAQLQKWHNRLPCILDVDDCPVPQVLLLRMQYHEIVMALFGDLVGRKGLEGMLQSSQIQHATEIRIKAARETGRCSRIERQSYGLNQAPGSMLRPVYAGLLTLLGDLENAESRDAFIELSRFLAAFSRRAQLAQVMTRMLETAAKAAGVKFPPEAMTIIKSPDTEAWQGHDLQGSSRRVTCKITEKDENGRGGGQRRHQRRKTIHHERRSLDERQEDTC</sequence>
<dbReference type="EMBL" id="BAUL01000066">
    <property type="protein sequence ID" value="GAD93769.1"/>
    <property type="molecule type" value="Genomic_DNA"/>
</dbReference>
<name>V5FB25_BYSSN</name>
<feature type="domain" description="Zn(2)-C6 fungal-type" evidence="7">
    <location>
        <begin position="36"/>
        <end position="66"/>
    </location>
</feature>
<keyword evidence="2" id="KW-0805">Transcription regulation</keyword>
<keyword evidence="4" id="KW-0804">Transcription</keyword>
<dbReference type="GO" id="GO:0003677">
    <property type="term" value="F:DNA binding"/>
    <property type="evidence" value="ECO:0007669"/>
    <property type="project" value="UniProtKB-KW"/>
</dbReference>
<dbReference type="HOGENOM" id="CLU_007003_8_2_1"/>
<organism evidence="8 9">
    <name type="scientific">Byssochlamys spectabilis (strain No. 5 / NBRC 109023)</name>
    <name type="common">Paecilomyces variotii</name>
    <dbReference type="NCBI Taxonomy" id="1356009"/>
    <lineage>
        <taxon>Eukaryota</taxon>
        <taxon>Fungi</taxon>
        <taxon>Dikarya</taxon>
        <taxon>Ascomycota</taxon>
        <taxon>Pezizomycotina</taxon>
        <taxon>Eurotiomycetes</taxon>
        <taxon>Eurotiomycetidae</taxon>
        <taxon>Eurotiales</taxon>
        <taxon>Thermoascaceae</taxon>
        <taxon>Paecilomyces</taxon>
    </lineage>
</organism>
<keyword evidence="1" id="KW-0479">Metal-binding</keyword>
<evidence type="ECO:0000256" key="4">
    <source>
        <dbReference type="ARBA" id="ARBA00023163"/>
    </source>
</evidence>
<dbReference type="PANTHER" id="PTHR47256:SF10">
    <property type="entry name" value="ZN(II)2CYS6 TRANSCRIPTION FACTOR (EUROFUNG)"/>
    <property type="match status" value="1"/>
</dbReference>
<dbReference type="eggNOG" id="ENOG502SP7J">
    <property type="taxonomic scope" value="Eukaryota"/>
</dbReference>
<keyword evidence="9" id="KW-1185">Reference proteome</keyword>
<feature type="region of interest" description="Disordered" evidence="6">
    <location>
        <begin position="618"/>
        <end position="670"/>
    </location>
</feature>
<evidence type="ECO:0000256" key="1">
    <source>
        <dbReference type="ARBA" id="ARBA00022723"/>
    </source>
</evidence>
<dbReference type="InterPro" id="IPR007219">
    <property type="entry name" value="XnlR_reg_dom"/>
</dbReference>
<dbReference type="CDD" id="cd12148">
    <property type="entry name" value="fungal_TF_MHR"/>
    <property type="match status" value="1"/>
</dbReference>
<dbReference type="Gene3D" id="4.10.240.10">
    <property type="entry name" value="Zn(2)-C6 fungal-type DNA-binding domain"/>
    <property type="match status" value="1"/>
</dbReference>
<evidence type="ECO:0000259" key="7">
    <source>
        <dbReference type="PROSITE" id="PS50048"/>
    </source>
</evidence>
<evidence type="ECO:0000256" key="5">
    <source>
        <dbReference type="ARBA" id="ARBA00023242"/>
    </source>
</evidence>
<dbReference type="GO" id="GO:0008270">
    <property type="term" value="F:zinc ion binding"/>
    <property type="evidence" value="ECO:0007669"/>
    <property type="project" value="InterPro"/>
</dbReference>
<evidence type="ECO:0000313" key="9">
    <source>
        <dbReference type="Proteomes" id="UP000018001"/>
    </source>
</evidence>
<feature type="compositionally biased region" description="Basic residues" evidence="6">
    <location>
        <begin position="645"/>
        <end position="659"/>
    </location>
</feature>
<dbReference type="GO" id="GO:0000981">
    <property type="term" value="F:DNA-binding transcription factor activity, RNA polymerase II-specific"/>
    <property type="evidence" value="ECO:0007669"/>
    <property type="project" value="InterPro"/>
</dbReference>
<dbReference type="PROSITE" id="PS00463">
    <property type="entry name" value="ZN2_CY6_FUNGAL_1"/>
    <property type="match status" value="1"/>
</dbReference>